<dbReference type="CDD" id="cd05254">
    <property type="entry name" value="dTDP_HR_like_SDR_e"/>
    <property type="match status" value="1"/>
</dbReference>
<organism evidence="8 9">
    <name type="scientific">Viridibacterium curvum</name>
    <dbReference type="NCBI Taxonomy" id="1101404"/>
    <lineage>
        <taxon>Bacteria</taxon>
        <taxon>Pseudomonadati</taxon>
        <taxon>Pseudomonadota</taxon>
        <taxon>Betaproteobacteria</taxon>
        <taxon>Rhodocyclales</taxon>
        <taxon>Rhodocyclaceae</taxon>
        <taxon>Viridibacterium</taxon>
    </lineage>
</organism>
<comment type="caution">
    <text evidence="8">The sequence shown here is derived from an EMBL/GenBank/DDBJ whole genome shotgun (WGS) entry which is preliminary data.</text>
</comment>
<dbReference type="PANTHER" id="PTHR10491:SF4">
    <property type="entry name" value="METHIONINE ADENOSYLTRANSFERASE 2 SUBUNIT BETA"/>
    <property type="match status" value="1"/>
</dbReference>
<comment type="cofactor">
    <cofactor evidence="6">
        <name>Mg(2+)</name>
        <dbReference type="ChEBI" id="CHEBI:18420"/>
    </cofactor>
    <text evidence="6">Binds 1 Mg(2+) ion per monomer.</text>
</comment>
<evidence type="ECO:0000313" key="8">
    <source>
        <dbReference type="EMBL" id="GAA5169756.1"/>
    </source>
</evidence>
<reference evidence="9" key="1">
    <citation type="journal article" date="2019" name="Int. J. Syst. Evol. Microbiol.">
        <title>The Global Catalogue of Microorganisms (GCM) 10K type strain sequencing project: providing services to taxonomists for standard genome sequencing and annotation.</title>
        <authorList>
            <consortium name="The Broad Institute Genomics Platform"/>
            <consortium name="The Broad Institute Genome Sequencing Center for Infectious Disease"/>
            <person name="Wu L."/>
            <person name="Ma J."/>
        </authorList>
    </citation>
    <scope>NUCLEOTIDE SEQUENCE [LARGE SCALE GENOMIC DNA]</scope>
    <source>
        <strain evidence="9">JCM 18715</strain>
    </source>
</reference>
<protein>
    <recommendedName>
        <fullName evidence="4 6">dTDP-4-dehydrorhamnose reductase</fullName>
        <ecNumber evidence="3 6">1.1.1.133</ecNumber>
    </recommendedName>
</protein>
<evidence type="ECO:0000256" key="1">
    <source>
        <dbReference type="ARBA" id="ARBA00004781"/>
    </source>
</evidence>
<keyword evidence="6" id="KW-0560">Oxidoreductase</keyword>
<dbReference type="NCBIfam" id="NF007440">
    <property type="entry name" value="PRK09987.1"/>
    <property type="match status" value="1"/>
</dbReference>
<keyword evidence="6" id="KW-0521">NADP</keyword>
<dbReference type="SUPFAM" id="SSF51735">
    <property type="entry name" value="NAD(P)-binding Rossmann-fold domains"/>
    <property type="match status" value="1"/>
</dbReference>
<comment type="function">
    <text evidence="6">Catalyzes the reduction of dTDP-6-deoxy-L-lyxo-4-hexulose to yield dTDP-L-rhamnose.</text>
</comment>
<evidence type="ECO:0000256" key="6">
    <source>
        <dbReference type="RuleBase" id="RU364082"/>
    </source>
</evidence>
<evidence type="ECO:0000256" key="4">
    <source>
        <dbReference type="ARBA" id="ARBA00017099"/>
    </source>
</evidence>
<dbReference type="EMBL" id="BAABLD010000015">
    <property type="protein sequence ID" value="GAA5169756.1"/>
    <property type="molecule type" value="Genomic_DNA"/>
</dbReference>
<comment type="pathway">
    <text evidence="1 6">Carbohydrate biosynthesis; dTDP-L-rhamnose biosynthesis.</text>
</comment>
<feature type="domain" description="RmlD-like substrate binding" evidence="7">
    <location>
        <begin position="1"/>
        <end position="284"/>
    </location>
</feature>
<dbReference type="Proteomes" id="UP001500547">
    <property type="component" value="Unassembled WGS sequence"/>
</dbReference>
<dbReference type="Pfam" id="PF04321">
    <property type="entry name" value="RmlD_sub_bind"/>
    <property type="match status" value="1"/>
</dbReference>
<evidence type="ECO:0000256" key="2">
    <source>
        <dbReference type="ARBA" id="ARBA00010944"/>
    </source>
</evidence>
<dbReference type="EC" id="1.1.1.133" evidence="3 6"/>
<evidence type="ECO:0000256" key="5">
    <source>
        <dbReference type="ARBA" id="ARBA00048200"/>
    </source>
</evidence>
<dbReference type="InterPro" id="IPR036291">
    <property type="entry name" value="NAD(P)-bd_dom_sf"/>
</dbReference>
<keyword evidence="9" id="KW-1185">Reference proteome</keyword>
<dbReference type="InterPro" id="IPR005913">
    <property type="entry name" value="dTDP_dehydrorham_reduct"/>
</dbReference>
<dbReference type="Gene3D" id="3.40.50.720">
    <property type="entry name" value="NAD(P)-binding Rossmann-like Domain"/>
    <property type="match status" value="1"/>
</dbReference>
<accession>A0ABP9QZ76</accession>
<dbReference type="PANTHER" id="PTHR10491">
    <property type="entry name" value="DTDP-4-DEHYDRORHAMNOSE REDUCTASE"/>
    <property type="match status" value="1"/>
</dbReference>
<dbReference type="InterPro" id="IPR029903">
    <property type="entry name" value="RmlD-like-bd"/>
</dbReference>
<comment type="catalytic activity">
    <reaction evidence="5 6">
        <text>dTDP-beta-L-rhamnose + NADP(+) = dTDP-4-dehydro-beta-L-rhamnose + NADPH + H(+)</text>
        <dbReference type="Rhea" id="RHEA:21796"/>
        <dbReference type="ChEBI" id="CHEBI:15378"/>
        <dbReference type="ChEBI" id="CHEBI:57510"/>
        <dbReference type="ChEBI" id="CHEBI:57783"/>
        <dbReference type="ChEBI" id="CHEBI:58349"/>
        <dbReference type="ChEBI" id="CHEBI:62830"/>
        <dbReference type="EC" id="1.1.1.133"/>
    </reaction>
</comment>
<evidence type="ECO:0000259" key="7">
    <source>
        <dbReference type="Pfam" id="PF04321"/>
    </source>
</evidence>
<dbReference type="Gene3D" id="3.90.25.10">
    <property type="entry name" value="UDP-galactose 4-epimerase, domain 1"/>
    <property type="match status" value="1"/>
</dbReference>
<gene>
    <name evidence="8" type="primary">rfbD</name>
    <name evidence="8" type="ORF">GCM10025770_31710</name>
</gene>
<sequence length="286" mass="30598">MGWELQRALAPLGEVVALSAASVDFCGDLSRPDALAQTVRTVQPDVIVNAAAHTAVDRAESEPERARLVNATAPGMLAEEAARLGALLVHYSTDYVFDGSGERAWCEDDATGPLNVYGQTKLEGEQRIVASGCRHLLFRTSWVYAARGGNFAKTMLRLASEREALSVINDQFGAPTGADLLADVTAHAIRAVQGHDDLLGTYHLVAGGVTTWFDYARHVIGFAQGQGKALRAGVEAVQPVATSAFPTAARRPANSRMDTRKLQGAFGLSLPDWRLGVERMLTEVLG</sequence>
<comment type="similarity">
    <text evidence="2 6">Belongs to the dTDP-4-dehydrorhamnose reductase family.</text>
</comment>
<evidence type="ECO:0000313" key="9">
    <source>
        <dbReference type="Proteomes" id="UP001500547"/>
    </source>
</evidence>
<name>A0ABP9QZ76_9RHOO</name>
<proteinExistence type="inferred from homology"/>
<dbReference type="NCBIfam" id="TIGR01214">
    <property type="entry name" value="rmlD"/>
    <property type="match status" value="1"/>
</dbReference>
<evidence type="ECO:0000256" key="3">
    <source>
        <dbReference type="ARBA" id="ARBA00012929"/>
    </source>
</evidence>